<dbReference type="PANTHER" id="PTHR48079">
    <property type="entry name" value="PROTEIN YEEZ"/>
    <property type="match status" value="1"/>
</dbReference>
<dbReference type="Gene3D" id="3.40.50.720">
    <property type="entry name" value="NAD(P)-binding Rossmann-like Domain"/>
    <property type="match status" value="1"/>
</dbReference>
<comment type="caution">
    <text evidence="2">The sequence shown here is derived from an EMBL/GenBank/DDBJ whole genome shotgun (WGS) entry which is preliminary data.</text>
</comment>
<evidence type="ECO:0000313" key="3">
    <source>
        <dbReference type="Proteomes" id="UP000781932"/>
    </source>
</evidence>
<dbReference type="EMBL" id="JAATWM020000037">
    <property type="protein sequence ID" value="KAF9872443.1"/>
    <property type="molecule type" value="Genomic_DNA"/>
</dbReference>
<dbReference type="GeneID" id="62165729"/>
<organism evidence="2 3">
    <name type="scientific">Colletotrichum karsti</name>
    <dbReference type="NCBI Taxonomy" id="1095194"/>
    <lineage>
        <taxon>Eukaryota</taxon>
        <taxon>Fungi</taxon>
        <taxon>Dikarya</taxon>
        <taxon>Ascomycota</taxon>
        <taxon>Pezizomycotina</taxon>
        <taxon>Sordariomycetes</taxon>
        <taxon>Hypocreomycetidae</taxon>
        <taxon>Glomerellales</taxon>
        <taxon>Glomerellaceae</taxon>
        <taxon>Colletotrichum</taxon>
        <taxon>Colletotrichum boninense species complex</taxon>
    </lineage>
</organism>
<dbReference type="InterPro" id="IPR051783">
    <property type="entry name" value="NAD(P)-dependent_oxidoreduct"/>
</dbReference>
<reference evidence="2" key="2">
    <citation type="submission" date="2020-11" db="EMBL/GenBank/DDBJ databases">
        <title>Whole genome sequencing of Colletotrichum sp.</title>
        <authorList>
            <person name="Li H."/>
        </authorList>
    </citation>
    <scope>NUCLEOTIDE SEQUENCE</scope>
    <source>
        <strain evidence="2">CkLH20</strain>
    </source>
</reference>
<proteinExistence type="predicted"/>
<dbReference type="SUPFAM" id="SSF51735">
    <property type="entry name" value="NAD(P)-binding Rossmann-fold domains"/>
    <property type="match status" value="1"/>
</dbReference>
<dbReference type="InterPro" id="IPR001509">
    <property type="entry name" value="Epimerase_deHydtase"/>
</dbReference>
<dbReference type="GO" id="GO:0005737">
    <property type="term" value="C:cytoplasm"/>
    <property type="evidence" value="ECO:0007669"/>
    <property type="project" value="TreeGrafter"/>
</dbReference>
<keyword evidence="3" id="KW-1185">Reference proteome</keyword>
<dbReference type="AlphaFoldDB" id="A0A9P6LGE3"/>
<dbReference type="PANTHER" id="PTHR48079:SF6">
    <property type="entry name" value="NAD(P)-BINDING DOMAIN-CONTAINING PROTEIN-RELATED"/>
    <property type="match status" value="1"/>
</dbReference>
<dbReference type="GO" id="GO:0004029">
    <property type="term" value="F:aldehyde dehydrogenase (NAD+) activity"/>
    <property type="evidence" value="ECO:0007669"/>
    <property type="project" value="TreeGrafter"/>
</dbReference>
<evidence type="ECO:0000313" key="2">
    <source>
        <dbReference type="EMBL" id="KAF9872443.1"/>
    </source>
</evidence>
<dbReference type="InterPro" id="IPR036291">
    <property type="entry name" value="NAD(P)-bd_dom_sf"/>
</dbReference>
<protein>
    <recommendedName>
        <fullName evidence="1">NAD-dependent epimerase/dehydratase domain-containing protein</fullName>
    </recommendedName>
</protein>
<feature type="domain" description="NAD-dependent epimerase/dehydratase" evidence="1">
    <location>
        <begin position="174"/>
        <end position="245"/>
    </location>
</feature>
<sequence>MNSPKPILMLGGTGYIGSTVLTHLLKTTDTILRSSPITLLLRGPPSRHDPFLAEGFHVLPFNSLSDTATLEPAARDHHIVVNAGIGYHLESSLALLRGLTARKAEGHTAIYIHTDGTSNLGDRPVSGAYVEPEGVREFSDAHDDIYSYMKAREQHESYIQRATSVAVIEKGLELGVPTYTLMPPTIYGEGTGGRFGGNLHSTMIPLLIQDAVKHGVASVIGDGTGVRDYVHVEDLAALYELVLGTHLRGGRMPNGEEMPYGKRGIYFSSSGTYTWMEASQAIADAGFEMGVLHTRDVKKLGLSEAAERWNGGDEMLAELGLASNSVTKSDLAELLGWKPRRSGEDIKNHFSKEFEVILEEMKGKGDAEESLVIAGKAAARTE</sequence>
<dbReference type="Proteomes" id="UP000781932">
    <property type="component" value="Unassembled WGS sequence"/>
</dbReference>
<dbReference type="OrthoDB" id="10262413at2759"/>
<name>A0A9P6LGE3_9PEZI</name>
<reference evidence="2" key="1">
    <citation type="submission" date="2020-03" db="EMBL/GenBank/DDBJ databases">
        <authorList>
            <person name="He L."/>
        </authorList>
    </citation>
    <scope>NUCLEOTIDE SEQUENCE</scope>
    <source>
        <strain evidence="2">CkLH20</strain>
    </source>
</reference>
<gene>
    <name evidence="2" type="ORF">CkaCkLH20_09940</name>
</gene>
<accession>A0A9P6LGE3</accession>
<dbReference type="RefSeq" id="XP_038741904.1">
    <property type="nucleotide sequence ID" value="XM_038892655.1"/>
</dbReference>
<evidence type="ECO:0000259" key="1">
    <source>
        <dbReference type="Pfam" id="PF01370"/>
    </source>
</evidence>
<dbReference type="Pfam" id="PF01370">
    <property type="entry name" value="Epimerase"/>
    <property type="match status" value="1"/>
</dbReference>